<dbReference type="PROSITE" id="PS50240">
    <property type="entry name" value="TRYPSIN_DOM"/>
    <property type="match status" value="1"/>
</dbReference>
<dbReference type="EMBL" id="CAJHNH020007265">
    <property type="protein sequence ID" value="CAG5134507.1"/>
    <property type="molecule type" value="Genomic_DNA"/>
</dbReference>
<comment type="similarity">
    <text evidence="1">Belongs to the peptidase S1 family.</text>
</comment>
<dbReference type="Proteomes" id="UP000678393">
    <property type="component" value="Unassembled WGS sequence"/>
</dbReference>
<evidence type="ECO:0000313" key="8">
    <source>
        <dbReference type="Proteomes" id="UP000678393"/>
    </source>
</evidence>
<dbReference type="Gene3D" id="2.40.10.10">
    <property type="entry name" value="Trypsin-like serine proteases"/>
    <property type="match status" value="1"/>
</dbReference>
<evidence type="ECO:0000256" key="3">
    <source>
        <dbReference type="ARBA" id="ARBA00022801"/>
    </source>
</evidence>
<dbReference type="SUPFAM" id="SSF50494">
    <property type="entry name" value="Trypsin-like serine proteases"/>
    <property type="match status" value="1"/>
</dbReference>
<dbReference type="Pfam" id="PF00089">
    <property type="entry name" value="Trypsin"/>
    <property type="match status" value="1"/>
</dbReference>
<comment type="caution">
    <text evidence="7">The sequence shown here is derived from an EMBL/GenBank/DDBJ whole genome shotgun (WGS) entry which is preliminary data.</text>
</comment>
<evidence type="ECO:0000256" key="4">
    <source>
        <dbReference type="ARBA" id="ARBA00022825"/>
    </source>
</evidence>
<evidence type="ECO:0000256" key="2">
    <source>
        <dbReference type="ARBA" id="ARBA00022670"/>
    </source>
</evidence>
<keyword evidence="2" id="KW-0645">Protease</keyword>
<evidence type="ECO:0000256" key="5">
    <source>
        <dbReference type="ARBA" id="ARBA00023157"/>
    </source>
</evidence>
<feature type="domain" description="Peptidase S1" evidence="6">
    <location>
        <begin position="1"/>
        <end position="164"/>
    </location>
</feature>
<dbReference type="GO" id="GO:0004252">
    <property type="term" value="F:serine-type endopeptidase activity"/>
    <property type="evidence" value="ECO:0007669"/>
    <property type="project" value="InterPro"/>
</dbReference>
<keyword evidence="5" id="KW-1015">Disulfide bond</keyword>
<evidence type="ECO:0000256" key="1">
    <source>
        <dbReference type="ARBA" id="ARBA00007664"/>
    </source>
</evidence>
<keyword evidence="4" id="KW-0720">Serine protease</keyword>
<accession>A0A8S3ZXS6</accession>
<dbReference type="InterPro" id="IPR009003">
    <property type="entry name" value="Peptidase_S1_PA"/>
</dbReference>
<dbReference type="SMART" id="SM00020">
    <property type="entry name" value="Tryp_SPc"/>
    <property type="match status" value="1"/>
</dbReference>
<dbReference type="InterPro" id="IPR033116">
    <property type="entry name" value="TRYPSIN_SER"/>
</dbReference>
<dbReference type="OrthoDB" id="6041996at2759"/>
<evidence type="ECO:0000313" key="7">
    <source>
        <dbReference type="EMBL" id="CAG5134507.1"/>
    </source>
</evidence>
<reference evidence="7" key="1">
    <citation type="submission" date="2021-04" db="EMBL/GenBank/DDBJ databases">
        <authorList>
            <consortium name="Molecular Ecology Group"/>
        </authorList>
    </citation>
    <scope>NUCLEOTIDE SEQUENCE</scope>
</reference>
<dbReference type="FunFam" id="2.40.10.10:FF:000036">
    <property type="entry name" value="Trypsin beta"/>
    <property type="match status" value="1"/>
</dbReference>
<gene>
    <name evidence="7" type="ORF">CUNI_LOCUS20065</name>
</gene>
<sequence length="165" mass="17534">MFTLCLYPPSGYLPRQAGFPNDIAIVTLASNASITQAVKTAPLAPVTTLKSENMTGCVISGWGHMIGGIDGPPSLHPQTTINVISADDCTDKMSNITNAEIFDHHICVFETPKAACNGDSGGPLVCDGVLVGVSSYGVRSCTGRFPSIFGFVPHFYDWILTHMLD</sequence>
<dbReference type="InterPro" id="IPR050430">
    <property type="entry name" value="Peptidase_S1"/>
</dbReference>
<protein>
    <recommendedName>
        <fullName evidence="6">Peptidase S1 domain-containing protein</fullName>
    </recommendedName>
</protein>
<keyword evidence="8" id="KW-1185">Reference proteome</keyword>
<dbReference type="PRINTS" id="PR00722">
    <property type="entry name" value="CHYMOTRYPSIN"/>
</dbReference>
<dbReference type="PANTHER" id="PTHR24276">
    <property type="entry name" value="POLYSERASE-RELATED"/>
    <property type="match status" value="1"/>
</dbReference>
<organism evidence="7 8">
    <name type="scientific">Candidula unifasciata</name>
    <dbReference type="NCBI Taxonomy" id="100452"/>
    <lineage>
        <taxon>Eukaryota</taxon>
        <taxon>Metazoa</taxon>
        <taxon>Spiralia</taxon>
        <taxon>Lophotrochozoa</taxon>
        <taxon>Mollusca</taxon>
        <taxon>Gastropoda</taxon>
        <taxon>Heterobranchia</taxon>
        <taxon>Euthyneura</taxon>
        <taxon>Panpulmonata</taxon>
        <taxon>Eupulmonata</taxon>
        <taxon>Stylommatophora</taxon>
        <taxon>Helicina</taxon>
        <taxon>Helicoidea</taxon>
        <taxon>Geomitridae</taxon>
        <taxon>Candidula</taxon>
    </lineage>
</organism>
<dbReference type="InterPro" id="IPR001314">
    <property type="entry name" value="Peptidase_S1A"/>
</dbReference>
<dbReference type="InterPro" id="IPR001254">
    <property type="entry name" value="Trypsin_dom"/>
</dbReference>
<dbReference type="AlphaFoldDB" id="A0A8S3ZXS6"/>
<dbReference type="PANTHER" id="PTHR24276:SF98">
    <property type="entry name" value="FI18310P1-RELATED"/>
    <property type="match status" value="1"/>
</dbReference>
<keyword evidence="3" id="KW-0378">Hydrolase</keyword>
<evidence type="ECO:0000259" key="6">
    <source>
        <dbReference type="PROSITE" id="PS50240"/>
    </source>
</evidence>
<dbReference type="PROSITE" id="PS00135">
    <property type="entry name" value="TRYPSIN_SER"/>
    <property type="match status" value="1"/>
</dbReference>
<name>A0A8S3ZXS6_9EUPU</name>
<dbReference type="InterPro" id="IPR043504">
    <property type="entry name" value="Peptidase_S1_PA_chymotrypsin"/>
</dbReference>
<proteinExistence type="inferred from homology"/>
<dbReference type="GO" id="GO:0006508">
    <property type="term" value="P:proteolysis"/>
    <property type="evidence" value="ECO:0007669"/>
    <property type="project" value="UniProtKB-KW"/>
</dbReference>